<accession>A0A6A4S327</accession>
<dbReference type="Proteomes" id="UP000438429">
    <property type="component" value="Unassembled WGS sequence"/>
</dbReference>
<keyword evidence="1" id="KW-1133">Transmembrane helix</keyword>
<sequence length="80" mass="9182">MESSSQTYTVNYNGIVTRGFIIVVIVSMCRRIRREGTAVERCSEIMICDVSSPSNFEVIFITNCTRPYVNIHTVKQMTKR</sequence>
<reference evidence="2 3" key="1">
    <citation type="submission" date="2019-06" db="EMBL/GenBank/DDBJ databases">
        <title>Draft genomes of female and male turbot (Scophthalmus maximus).</title>
        <authorList>
            <person name="Xu H."/>
            <person name="Xu X.-W."/>
            <person name="Shao C."/>
            <person name="Chen S."/>
        </authorList>
    </citation>
    <scope>NUCLEOTIDE SEQUENCE [LARGE SCALE GENOMIC DNA]</scope>
    <source>
        <strain evidence="2">Ysfricsl-2016a</strain>
        <tissue evidence="2">Blood</tissue>
    </source>
</reference>
<proteinExistence type="predicted"/>
<keyword evidence="1" id="KW-0812">Transmembrane</keyword>
<organism evidence="2 3">
    <name type="scientific">Scophthalmus maximus</name>
    <name type="common">Turbot</name>
    <name type="synonym">Psetta maxima</name>
    <dbReference type="NCBI Taxonomy" id="52904"/>
    <lineage>
        <taxon>Eukaryota</taxon>
        <taxon>Metazoa</taxon>
        <taxon>Chordata</taxon>
        <taxon>Craniata</taxon>
        <taxon>Vertebrata</taxon>
        <taxon>Euteleostomi</taxon>
        <taxon>Actinopterygii</taxon>
        <taxon>Neopterygii</taxon>
        <taxon>Teleostei</taxon>
        <taxon>Neoteleostei</taxon>
        <taxon>Acanthomorphata</taxon>
        <taxon>Carangaria</taxon>
        <taxon>Pleuronectiformes</taxon>
        <taxon>Pleuronectoidei</taxon>
        <taxon>Scophthalmidae</taxon>
        <taxon>Scophthalmus</taxon>
    </lineage>
</organism>
<name>A0A6A4S327_SCOMX</name>
<evidence type="ECO:0000256" key="1">
    <source>
        <dbReference type="SAM" id="Phobius"/>
    </source>
</evidence>
<gene>
    <name evidence="2" type="ORF">F2P81_021656</name>
</gene>
<feature type="transmembrane region" description="Helical" evidence="1">
    <location>
        <begin position="12"/>
        <end position="29"/>
    </location>
</feature>
<dbReference type="EMBL" id="VEVO01000019">
    <property type="protein sequence ID" value="KAF0026919.1"/>
    <property type="molecule type" value="Genomic_DNA"/>
</dbReference>
<comment type="caution">
    <text evidence="2">The sequence shown here is derived from an EMBL/GenBank/DDBJ whole genome shotgun (WGS) entry which is preliminary data.</text>
</comment>
<evidence type="ECO:0000313" key="2">
    <source>
        <dbReference type="EMBL" id="KAF0026919.1"/>
    </source>
</evidence>
<keyword evidence="1" id="KW-0472">Membrane</keyword>
<dbReference type="AlphaFoldDB" id="A0A6A4S327"/>
<evidence type="ECO:0000313" key="3">
    <source>
        <dbReference type="Proteomes" id="UP000438429"/>
    </source>
</evidence>
<protein>
    <submittedName>
        <fullName evidence="2">Uncharacterized protein</fullName>
    </submittedName>
</protein>